<dbReference type="AlphaFoldDB" id="W4JZS7"/>
<keyword evidence="2" id="KW-1185">Reference proteome</keyword>
<name>W4JZS7_HETIT</name>
<dbReference type="HOGENOM" id="CLU_2512913_0_0_1"/>
<dbReference type="KEGG" id="hir:HETIRDRAFT_149193"/>
<dbReference type="Proteomes" id="UP000030671">
    <property type="component" value="Unassembled WGS sequence"/>
</dbReference>
<proteinExistence type="predicted"/>
<dbReference type="EMBL" id="KI925462">
    <property type="protein sequence ID" value="ETW78346.1"/>
    <property type="molecule type" value="Genomic_DNA"/>
</dbReference>
<sequence>MGQMISIVQVKNKGACAEVGRERGINQSGYVVCSFNRSSLLVLPHSSDYWPRQRPASASRLLSAKHFGRRQRPYPSGFENLFYDG</sequence>
<organism evidence="1 2">
    <name type="scientific">Heterobasidion irregulare (strain TC 32-1)</name>
    <dbReference type="NCBI Taxonomy" id="747525"/>
    <lineage>
        <taxon>Eukaryota</taxon>
        <taxon>Fungi</taxon>
        <taxon>Dikarya</taxon>
        <taxon>Basidiomycota</taxon>
        <taxon>Agaricomycotina</taxon>
        <taxon>Agaricomycetes</taxon>
        <taxon>Russulales</taxon>
        <taxon>Bondarzewiaceae</taxon>
        <taxon>Heterobasidion</taxon>
        <taxon>Heterobasidion annosum species complex</taxon>
    </lineage>
</organism>
<dbReference type="InParanoid" id="W4JZS7"/>
<reference evidence="1 2" key="1">
    <citation type="journal article" date="2012" name="New Phytol.">
        <title>Insight into trade-off between wood decay and parasitism from the genome of a fungal forest pathogen.</title>
        <authorList>
            <person name="Olson A."/>
            <person name="Aerts A."/>
            <person name="Asiegbu F."/>
            <person name="Belbahri L."/>
            <person name="Bouzid O."/>
            <person name="Broberg A."/>
            <person name="Canback B."/>
            <person name="Coutinho P.M."/>
            <person name="Cullen D."/>
            <person name="Dalman K."/>
            <person name="Deflorio G."/>
            <person name="van Diepen L.T."/>
            <person name="Dunand C."/>
            <person name="Duplessis S."/>
            <person name="Durling M."/>
            <person name="Gonthier P."/>
            <person name="Grimwood J."/>
            <person name="Fossdal C.G."/>
            <person name="Hansson D."/>
            <person name="Henrissat B."/>
            <person name="Hietala A."/>
            <person name="Himmelstrand K."/>
            <person name="Hoffmeister D."/>
            <person name="Hogberg N."/>
            <person name="James T.Y."/>
            <person name="Karlsson M."/>
            <person name="Kohler A."/>
            <person name="Kues U."/>
            <person name="Lee Y.H."/>
            <person name="Lin Y.C."/>
            <person name="Lind M."/>
            <person name="Lindquist E."/>
            <person name="Lombard V."/>
            <person name="Lucas S."/>
            <person name="Lunden K."/>
            <person name="Morin E."/>
            <person name="Murat C."/>
            <person name="Park J."/>
            <person name="Raffaello T."/>
            <person name="Rouze P."/>
            <person name="Salamov A."/>
            <person name="Schmutz J."/>
            <person name="Solheim H."/>
            <person name="Stahlberg J."/>
            <person name="Velez H."/>
            <person name="de Vries R.P."/>
            <person name="Wiebenga A."/>
            <person name="Woodward S."/>
            <person name="Yakovlev I."/>
            <person name="Garbelotto M."/>
            <person name="Martin F."/>
            <person name="Grigoriev I.V."/>
            <person name="Stenlid J."/>
        </authorList>
    </citation>
    <scope>NUCLEOTIDE SEQUENCE [LARGE SCALE GENOMIC DNA]</scope>
    <source>
        <strain evidence="1 2">TC 32-1</strain>
    </source>
</reference>
<protein>
    <submittedName>
        <fullName evidence="1">Uncharacterized protein</fullName>
    </submittedName>
</protein>
<evidence type="ECO:0000313" key="1">
    <source>
        <dbReference type="EMBL" id="ETW78346.1"/>
    </source>
</evidence>
<accession>W4JZS7</accession>
<evidence type="ECO:0000313" key="2">
    <source>
        <dbReference type="Proteomes" id="UP000030671"/>
    </source>
</evidence>
<dbReference type="GeneID" id="20667328"/>
<dbReference type="RefSeq" id="XP_009550324.1">
    <property type="nucleotide sequence ID" value="XM_009552029.1"/>
</dbReference>
<gene>
    <name evidence="1" type="ORF">HETIRDRAFT_149193</name>
</gene>